<feature type="compositionally biased region" description="Basic and acidic residues" evidence="1">
    <location>
        <begin position="68"/>
        <end position="81"/>
    </location>
</feature>
<evidence type="ECO:0000313" key="2">
    <source>
        <dbReference type="EMBL" id="PWI69212.1"/>
    </source>
</evidence>
<dbReference type="Proteomes" id="UP000245956">
    <property type="component" value="Unassembled WGS sequence"/>
</dbReference>
<evidence type="ECO:0000313" key="3">
    <source>
        <dbReference type="Proteomes" id="UP000245956"/>
    </source>
</evidence>
<protein>
    <submittedName>
        <fullName evidence="2">Uncharacterized protein</fullName>
    </submittedName>
</protein>
<name>A0A2U3E3Y2_PURLI</name>
<organism evidence="2 3">
    <name type="scientific">Purpureocillium lilacinum</name>
    <name type="common">Paecilomyces lilacinus</name>
    <dbReference type="NCBI Taxonomy" id="33203"/>
    <lineage>
        <taxon>Eukaryota</taxon>
        <taxon>Fungi</taxon>
        <taxon>Dikarya</taxon>
        <taxon>Ascomycota</taxon>
        <taxon>Pezizomycotina</taxon>
        <taxon>Sordariomycetes</taxon>
        <taxon>Hypocreomycetidae</taxon>
        <taxon>Hypocreales</taxon>
        <taxon>Ophiocordycipitaceae</taxon>
        <taxon>Purpureocillium</taxon>
    </lineage>
</organism>
<sequence length="333" mass="37149">MCRAYESVAAVRLHLLCPASAGPTARGARAAANASPVERHRPGAHGCWTNMQQSWGGTAVRLRATDLAERGRDPPGADRRRVGPTPEPGRSLVVDHRRRRTQLRSMLLCVSESPGKVDYASNFESEVNVGEASYLATPRPSYASEEDARLEMDLPLHSFTESTTHTDLMVVPIYHRLSSTLSRLRRQPNTMRWAVAATLITAIAALGPKPPAGDNTTATIDSNRSSLVEAAYTLTIYNSDCWCRRSRMRFCTWYKRDAVVDGRCYPISHYARSMLAYDPLISMHNRLVCKAWQGLRCDGLGLELGFVDNTRCREPVVGDELKLKYRSFSCHHE</sequence>
<proteinExistence type="predicted"/>
<gene>
    <name evidence="2" type="ORF">PCL_00859</name>
</gene>
<evidence type="ECO:0000256" key="1">
    <source>
        <dbReference type="SAM" id="MobiDB-lite"/>
    </source>
</evidence>
<feature type="region of interest" description="Disordered" evidence="1">
    <location>
        <begin position="68"/>
        <end position="91"/>
    </location>
</feature>
<reference evidence="2 3" key="1">
    <citation type="journal article" date="2016" name="Front. Microbiol.">
        <title>Genome and transcriptome sequences reveal the specific parasitism of the nematophagous Purpureocillium lilacinum 36-1.</title>
        <authorList>
            <person name="Xie J."/>
            <person name="Li S."/>
            <person name="Mo C."/>
            <person name="Xiao X."/>
            <person name="Peng D."/>
            <person name="Wang G."/>
            <person name="Xiao Y."/>
        </authorList>
    </citation>
    <scope>NUCLEOTIDE SEQUENCE [LARGE SCALE GENOMIC DNA]</scope>
    <source>
        <strain evidence="2 3">36-1</strain>
    </source>
</reference>
<accession>A0A2U3E3Y2</accession>
<dbReference type="AlphaFoldDB" id="A0A2U3E3Y2"/>
<dbReference type="EMBL" id="LCWV01000012">
    <property type="protein sequence ID" value="PWI69212.1"/>
    <property type="molecule type" value="Genomic_DNA"/>
</dbReference>
<comment type="caution">
    <text evidence="2">The sequence shown here is derived from an EMBL/GenBank/DDBJ whole genome shotgun (WGS) entry which is preliminary data.</text>
</comment>